<dbReference type="PANTHER" id="PTHR43223">
    <property type="entry name" value="ALKYL/ARYL-SULFATASE"/>
    <property type="match status" value="1"/>
</dbReference>
<reference evidence="2 3" key="1">
    <citation type="journal article" date="2019" name="Int. J. Syst. Evol. Microbiol.">
        <title>The Global Catalogue of Microorganisms (GCM) 10K type strain sequencing project: providing services to taxonomists for standard genome sequencing and annotation.</title>
        <authorList>
            <consortium name="The Broad Institute Genomics Platform"/>
            <consortium name="The Broad Institute Genome Sequencing Center for Infectious Disease"/>
            <person name="Wu L."/>
            <person name="Ma J."/>
        </authorList>
    </citation>
    <scope>NUCLEOTIDE SEQUENCE [LARGE SCALE GENOMIC DNA]</scope>
    <source>
        <strain evidence="2 3">PSR21</strain>
    </source>
</reference>
<dbReference type="Proteomes" id="UP001596547">
    <property type="component" value="Unassembled WGS sequence"/>
</dbReference>
<dbReference type="InterPro" id="IPR038536">
    <property type="entry name" value="Alkyl/aryl-sulf_dimr_sf"/>
</dbReference>
<proteinExistence type="predicted"/>
<dbReference type="Gene3D" id="1.25.40.880">
    <property type="entry name" value="Alkyl sulfatase, dimerisation domain"/>
    <property type="match status" value="1"/>
</dbReference>
<gene>
    <name evidence="2" type="ORF">ACFQPE_19795</name>
</gene>
<comment type="caution">
    <text evidence="2">The sequence shown here is derived from an EMBL/GenBank/DDBJ whole genome shotgun (WGS) entry which is preliminary data.</text>
</comment>
<dbReference type="RefSeq" id="WP_276306144.1">
    <property type="nucleotide sequence ID" value="NZ_CP119993.1"/>
</dbReference>
<dbReference type="Pfam" id="PF14863">
    <property type="entry name" value="Alkyl_sulf_dimr"/>
    <property type="match status" value="1"/>
</dbReference>
<organism evidence="2 3">
    <name type="scientific">Halomarina halobia</name>
    <dbReference type="NCBI Taxonomy" id="3033386"/>
    <lineage>
        <taxon>Archaea</taxon>
        <taxon>Methanobacteriati</taxon>
        <taxon>Methanobacteriota</taxon>
        <taxon>Stenosarchaea group</taxon>
        <taxon>Halobacteria</taxon>
        <taxon>Halobacteriales</taxon>
        <taxon>Natronomonadaceae</taxon>
        <taxon>Halomarina</taxon>
    </lineage>
</organism>
<dbReference type="Gene3D" id="3.60.15.10">
    <property type="entry name" value="Ribonuclease Z/Hydroxyacylglutathione hydrolase-like"/>
    <property type="match status" value="1"/>
</dbReference>
<sequence length="427" mass="47811">MLTLPEYYLMSQRSIDPYAIDMFVDEIEITEVADSTYYFSAFSGVTAFETSEGLVLIDTGLSATSATMAEALREYTDASVHTAIYTHGHLDHAFNLDDYLVSGQDSPNVIAHQVMPNRFDRYEQTVGHNDAINSRQFGGTTSGIDELDDLAESSQFGWPEYPPTTIYDDNLTIQVGDITLELHHARGETDDHSWVYCPEREVLCPGDFVIGVAPNAGNPQKVQRYPWEWADALREMTAVDAETLCPGHGRPIIDDSEEIRRRLLRSAEYLDTIVERTLDTLNDGSPPHVDIIRDVELPDPDEPWLQEVYDDGEFIVRNVLRYYGGWWSGRPSELKPASRDALAEEITALAGGVETLVSRAEEFAADGDSRIACHLADYALEAAPDNKRVQSVVADIYEQRAEAMTDLMSKNIFSSAAEYANEGRRFR</sequence>
<evidence type="ECO:0000259" key="1">
    <source>
        <dbReference type="SMART" id="SM00849"/>
    </source>
</evidence>
<dbReference type="PANTHER" id="PTHR43223:SF2">
    <property type="entry name" value="METALLO-BETA-LACTAMASE DOMAIN-CONTAINING PROTEIN"/>
    <property type="match status" value="1"/>
</dbReference>
<dbReference type="SUPFAM" id="SSF56281">
    <property type="entry name" value="Metallo-hydrolase/oxidoreductase"/>
    <property type="match status" value="1"/>
</dbReference>
<dbReference type="Pfam" id="PF00753">
    <property type="entry name" value="Lactamase_B"/>
    <property type="match status" value="1"/>
</dbReference>
<dbReference type="InterPro" id="IPR001279">
    <property type="entry name" value="Metallo-B-lactamas"/>
</dbReference>
<feature type="domain" description="Metallo-beta-lactamase" evidence="1">
    <location>
        <begin position="42"/>
        <end position="248"/>
    </location>
</feature>
<keyword evidence="3" id="KW-1185">Reference proteome</keyword>
<accession>A0ABD6AEM5</accession>
<dbReference type="InterPro" id="IPR029228">
    <property type="entry name" value="Alkyl_sulf_dimr"/>
</dbReference>
<protein>
    <submittedName>
        <fullName evidence="2">Alkyl sulfatase dimerization domain-containing protein</fullName>
    </submittedName>
</protein>
<dbReference type="InterPro" id="IPR052195">
    <property type="entry name" value="Bact_Alkyl/Aryl-Sulfatase"/>
</dbReference>
<evidence type="ECO:0000313" key="2">
    <source>
        <dbReference type="EMBL" id="MFC7319019.1"/>
    </source>
</evidence>
<dbReference type="AlphaFoldDB" id="A0ABD6AEM5"/>
<evidence type="ECO:0000313" key="3">
    <source>
        <dbReference type="Proteomes" id="UP001596547"/>
    </source>
</evidence>
<name>A0ABD6AEM5_9EURY</name>
<dbReference type="SMART" id="SM00849">
    <property type="entry name" value="Lactamase_B"/>
    <property type="match status" value="1"/>
</dbReference>
<dbReference type="InterPro" id="IPR036866">
    <property type="entry name" value="RibonucZ/Hydroxyglut_hydro"/>
</dbReference>
<dbReference type="GeneID" id="79317794"/>
<dbReference type="EMBL" id="JBHTBF010000003">
    <property type="protein sequence ID" value="MFC7319019.1"/>
    <property type="molecule type" value="Genomic_DNA"/>
</dbReference>